<dbReference type="AlphaFoldDB" id="A0A930XUW9"/>
<dbReference type="Proteomes" id="UP000646211">
    <property type="component" value="Unassembled WGS sequence"/>
</dbReference>
<comment type="caution">
    <text evidence="1">The sequence shown here is derived from an EMBL/GenBank/DDBJ whole genome shotgun (WGS) entry which is preliminary data.</text>
</comment>
<sequence>MNIGDYITSGILQDYCLGLLTVEEERKVETMCHDYPVVAKELHLLLQTLDKYVENDTISSRDEFRMKVWEAVKKLWKENP</sequence>
<dbReference type="EMBL" id="JADHEC010000005">
    <property type="protein sequence ID" value="MBF2707671.1"/>
    <property type="molecule type" value="Genomic_DNA"/>
</dbReference>
<dbReference type="RefSeq" id="WP_194310937.1">
    <property type="nucleotide sequence ID" value="NZ_JADHEC010000005.1"/>
</dbReference>
<organism evidence="1 2">
    <name type="scientific">Flavobacterium soyangense</name>
    <dbReference type="NCBI Taxonomy" id="2023265"/>
    <lineage>
        <taxon>Bacteria</taxon>
        <taxon>Pseudomonadati</taxon>
        <taxon>Bacteroidota</taxon>
        <taxon>Flavobacteriia</taxon>
        <taxon>Flavobacteriales</taxon>
        <taxon>Flavobacteriaceae</taxon>
        <taxon>Flavobacterium</taxon>
    </lineage>
</organism>
<evidence type="ECO:0008006" key="3">
    <source>
        <dbReference type="Google" id="ProtNLM"/>
    </source>
</evidence>
<evidence type="ECO:0000313" key="1">
    <source>
        <dbReference type="EMBL" id="MBF2707671.1"/>
    </source>
</evidence>
<protein>
    <recommendedName>
        <fullName evidence="3">Anti-sigma factor</fullName>
    </recommendedName>
</protein>
<reference evidence="1" key="1">
    <citation type="submission" date="2020-11" db="EMBL/GenBank/DDBJ databases">
        <title>Genome of Flavobacterium soyangense.</title>
        <authorList>
            <person name="Liu Q."/>
            <person name="Xin Y.-H."/>
        </authorList>
    </citation>
    <scope>NUCLEOTIDE SEQUENCE</scope>
    <source>
        <strain evidence="1">CGMCC 1.13493</strain>
    </source>
</reference>
<gene>
    <name evidence="1" type="ORF">IR213_03570</name>
</gene>
<proteinExistence type="predicted"/>
<accession>A0A930XUW9</accession>
<keyword evidence="2" id="KW-1185">Reference proteome</keyword>
<name>A0A930XUW9_9FLAO</name>
<evidence type="ECO:0000313" key="2">
    <source>
        <dbReference type="Proteomes" id="UP000646211"/>
    </source>
</evidence>